<keyword evidence="3" id="KW-1185">Reference proteome</keyword>
<evidence type="ECO:0000313" key="3">
    <source>
        <dbReference type="Proteomes" id="UP000290637"/>
    </source>
</evidence>
<accession>A0A4P6L475</accession>
<feature type="domain" description="Glucose/Sorbosone dehydrogenase" evidence="1">
    <location>
        <begin position="129"/>
        <end position="462"/>
    </location>
</feature>
<dbReference type="InterPro" id="IPR011041">
    <property type="entry name" value="Quinoprot_gluc/sorb_DH_b-prop"/>
</dbReference>
<organism evidence="2 3">
    <name type="scientific">Pseudoduganella lutea</name>
    <dbReference type="NCBI Taxonomy" id="321985"/>
    <lineage>
        <taxon>Bacteria</taxon>
        <taxon>Pseudomonadati</taxon>
        <taxon>Pseudomonadota</taxon>
        <taxon>Betaproteobacteria</taxon>
        <taxon>Burkholderiales</taxon>
        <taxon>Oxalobacteraceae</taxon>
        <taxon>Telluria group</taxon>
        <taxon>Pseudoduganella</taxon>
    </lineage>
</organism>
<dbReference type="Pfam" id="PF07995">
    <property type="entry name" value="GSDH"/>
    <property type="match status" value="1"/>
</dbReference>
<evidence type="ECO:0000259" key="1">
    <source>
        <dbReference type="Pfam" id="PF07995"/>
    </source>
</evidence>
<dbReference type="PANTHER" id="PTHR19328">
    <property type="entry name" value="HEDGEHOG-INTERACTING PROTEIN"/>
    <property type="match status" value="1"/>
</dbReference>
<dbReference type="KEGG" id="plue:EWM63_26560"/>
<dbReference type="AlphaFoldDB" id="A0A4P6L475"/>
<reference evidence="2 3" key="1">
    <citation type="submission" date="2019-02" db="EMBL/GenBank/DDBJ databases">
        <title>Draft Genome Sequences of Six Type Strains of the Genus Massilia.</title>
        <authorList>
            <person name="Miess H."/>
            <person name="Frediansyhah A."/>
            <person name="Gross H."/>
        </authorList>
    </citation>
    <scope>NUCLEOTIDE SEQUENCE [LARGE SCALE GENOMIC DNA]</scope>
    <source>
        <strain evidence="2 3">DSM 17473</strain>
    </source>
</reference>
<dbReference type="SUPFAM" id="SSF50952">
    <property type="entry name" value="Soluble quinoprotein glucose dehydrogenase"/>
    <property type="match status" value="1"/>
</dbReference>
<dbReference type="InterPro" id="IPR012938">
    <property type="entry name" value="Glc/Sorbosone_DH"/>
</dbReference>
<dbReference type="Proteomes" id="UP000290637">
    <property type="component" value="Chromosome"/>
</dbReference>
<dbReference type="OrthoDB" id="9770043at2"/>
<proteinExistence type="predicted"/>
<dbReference type="InterPro" id="IPR011042">
    <property type="entry name" value="6-blade_b-propeller_TolB-like"/>
</dbReference>
<dbReference type="PANTHER" id="PTHR19328:SF75">
    <property type="entry name" value="ALDOSE SUGAR DEHYDROGENASE YLII"/>
    <property type="match status" value="1"/>
</dbReference>
<protein>
    <submittedName>
        <fullName evidence="2">CHRD domain-containing protein</fullName>
    </submittedName>
</protein>
<evidence type="ECO:0000313" key="2">
    <source>
        <dbReference type="EMBL" id="QBE66105.1"/>
    </source>
</evidence>
<dbReference type="EMBL" id="CP035913">
    <property type="protein sequence ID" value="QBE66105.1"/>
    <property type="molecule type" value="Genomic_DNA"/>
</dbReference>
<dbReference type="RefSeq" id="WP_130189214.1">
    <property type="nucleotide sequence ID" value="NZ_CP035913.1"/>
</dbReference>
<name>A0A4P6L475_9BURK</name>
<dbReference type="Gene3D" id="2.120.10.30">
    <property type="entry name" value="TolB, C-terminal domain"/>
    <property type="match status" value="1"/>
</dbReference>
<gene>
    <name evidence="2" type="ORF">EWM63_26560</name>
</gene>
<sequence length="478" mass="49453">MIRTSIRTPHVSPRRAPARQALAAAITAITAIVTIAASVAGAPAQAQNIPLADPIPGTLPASAVGITLRPLLTNLTAPVAGAVAPGEPDHLYIVDQVGKIWKAAVRGPAQKGQAQLFFDVASRLVPLNESDERGLLGLAFHPDYASNGRFYLFTSEPVTAPADFSTQPAGVAPVNHSVISGWRVTNPGSANPSVDPASARVLMRIDKPQGNHNGGALAFGPDRMLYISLGDGGAGDDQGPGHAPEGNAQSLAPGNVLGKILRIDPLGSNAANGAYGIPADNPFVGREGADEIFAYGLRNPFRMAFDGEGRLWAGDVGQRAIEEVNIIVSGGNYGWRVKEGSFLFDANGTSPGFAYQASPGAPAGMVDPVAEYDHADGPGQPPLRVAVIGGFVYSGMSIPSLRGQYVFADFIGSDGTGKLLTLGVRNTVERLLAPQRDPLGFPVLGMAQDAGGEIYVLGNADGGTRGNTGVVLRLNGLR</sequence>